<feature type="transmembrane region" description="Helical" evidence="1">
    <location>
        <begin position="110"/>
        <end position="134"/>
    </location>
</feature>
<name>Q7UZ53_RHOBA</name>
<organism evidence="2 3">
    <name type="scientific">Rhodopirellula baltica (strain DSM 10527 / NCIMB 13988 / SH1)</name>
    <dbReference type="NCBI Taxonomy" id="243090"/>
    <lineage>
        <taxon>Bacteria</taxon>
        <taxon>Pseudomonadati</taxon>
        <taxon>Planctomycetota</taxon>
        <taxon>Planctomycetia</taxon>
        <taxon>Pirellulales</taxon>
        <taxon>Pirellulaceae</taxon>
        <taxon>Rhodopirellula</taxon>
    </lineage>
</organism>
<keyword evidence="3" id="KW-1185">Reference proteome</keyword>
<dbReference type="EnsemblBacteria" id="CAD71432">
    <property type="protein sequence ID" value="CAD71432"/>
    <property type="gene ID" value="RB182"/>
</dbReference>
<dbReference type="AlphaFoldDB" id="Q7UZ53"/>
<dbReference type="EMBL" id="BX294133">
    <property type="protein sequence ID" value="CAD71432.1"/>
    <property type="molecule type" value="Genomic_DNA"/>
</dbReference>
<keyword evidence="1" id="KW-0812">Transmembrane</keyword>
<sequence length="147" mass="16401">MVTARHRWRTDCPIESLQSELPVSKLTFKSYGLGMVNPYAAPEVDVDVEAETTERPTTAFLIGFRNGTLWSLIVLVLVVPAFYIEFAIPFTQRETSDLSADGMSWATTAWLWFAACGTGLTFITLPWAITAGFVKWASERRGSDTTR</sequence>
<dbReference type="STRING" id="243090.RB182"/>
<gene>
    <name evidence="2" type="ordered locus">RB182</name>
</gene>
<dbReference type="HOGENOM" id="CLU_1766532_0_0_0"/>
<protein>
    <submittedName>
        <fullName evidence="2">Uncharacterized protein</fullName>
    </submittedName>
</protein>
<dbReference type="Proteomes" id="UP000001025">
    <property type="component" value="Chromosome"/>
</dbReference>
<reference evidence="2 3" key="1">
    <citation type="journal article" date="2003" name="Proc. Natl. Acad. Sci. U.S.A.">
        <title>Complete genome sequence of the marine planctomycete Pirellula sp. strain 1.</title>
        <authorList>
            <person name="Gloeckner F.O."/>
            <person name="Kube M."/>
            <person name="Bauer M."/>
            <person name="Teeling H."/>
            <person name="Lombardot T."/>
            <person name="Ludwig W."/>
            <person name="Gade D."/>
            <person name="Beck A."/>
            <person name="Borzym K."/>
            <person name="Heitmann K."/>
            <person name="Rabus R."/>
            <person name="Schlesner H."/>
            <person name="Amann R."/>
            <person name="Reinhardt R."/>
        </authorList>
    </citation>
    <scope>NUCLEOTIDE SEQUENCE [LARGE SCALE GENOMIC DNA]</scope>
    <source>
        <strain evidence="3">DSM 10527 / NCIMB 13988 / SH1</strain>
    </source>
</reference>
<feature type="transmembrane region" description="Helical" evidence="1">
    <location>
        <begin position="69"/>
        <end position="90"/>
    </location>
</feature>
<accession>Q7UZ53</accession>
<dbReference type="OrthoDB" id="9913445at2"/>
<evidence type="ECO:0000313" key="3">
    <source>
        <dbReference type="Proteomes" id="UP000001025"/>
    </source>
</evidence>
<keyword evidence="1" id="KW-0472">Membrane</keyword>
<dbReference type="KEGG" id="rba:RB182"/>
<keyword evidence="1" id="KW-1133">Transmembrane helix</keyword>
<dbReference type="PATRIC" id="fig|243090.15.peg.100"/>
<evidence type="ECO:0000313" key="2">
    <source>
        <dbReference type="EMBL" id="CAD71432.1"/>
    </source>
</evidence>
<evidence type="ECO:0000256" key="1">
    <source>
        <dbReference type="SAM" id="Phobius"/>
    </source>
</evidence>
<proteinExistence type="predicted"/>
<dbReference type="InParanoid" id="Q7UZ53"/>